<name>A0A562WR35_9BACT</name>
<dbReference type="AlphaFoldDB" id="A0A562WR35"/>
<dbReference type="EMBL" id="VLLN01000003">
    <property type="protein sequence ID" value="TWJ32615.1"/>
    <property type="molecule type" value="Genomic_DNA"/>
</dbReference>
<evidence type="ECO:0000256" key="2">
    <source>
        <dbReference type="ARBA" id="ARBA00022723"/>
    </source>
</evidence>
<evidence type="ECO:0000256" key="4">
    <source>
        <dbReference type="ARBA" id="ARBA00023285"/>
    </source>
</evidence>
<keyword evidence="3" id="KW-0413">Isomerase</keyword>
<dbReference type="Gene3D" id="3.40.50.280">
    <property type="entry name" value="Cobalamin-binding domain"/>
    <property type="match status" value="1"/>
</dbReference>
<dbReference type="GO" id="GO:0046872">
    <property type="term" value="F:metal ion binding"/>
    <property type="evidence" value="ECO:0007669"/>
    <property type="project" value="UniProtKB-KW"/>
</dbReference>
<dbReference type="RefSeq" id="WP_145017931.1">
    <property type="nucleotide sequence ID" value="NZ_VLLN01000003.1"/>
</dbReference>
<proteinExistence type="predicted"/>
<feature type="domain" description="B12-binding" evidence="5">
    <location>
        <begin position="3"/>
        <end position="140"/>
    </location>
</feature>
<keyword evidence="2" id="KW-0479">Metal-binding</keyword>
<dbReference type="NCBIfam" id="TIGR01501">
    <property type="entry name" value="MthylAspMutase"/>
    <property type="match status" value="1"/>
</dbReference>
<evidence type="ECO:0000313" key="6">
    <source>
        <dbReference type="EMBL" id="TWJ32615.1"/>
    </source>
</evidence>
<sequence>MTAKNIVIGTIGSDAHMIGGWVLTKAFKEAGFGVTFLGAVVPQEEFVNAAIETAADAILVSSMYGMGVLDCEGLRDRCIEAGLKEIILYAGGTVAAPLELERNWPEIERRFSEMGFNRVFRNTVTAGEVVTILKKDLGLL</sequence>
<protein>
    <submittedName>
        <fullName evidence="6">Glutamate mutase subunit S</fullName>
    </submittedName>
</protein>
<dbReference type="InterPro" id="IPR036724">
    <property type="entry name" value="Cobalamin-bd_sf"/>
</dbReference>
<dbReference type="Proteomes" id="UP000319449">
    <property type="component" value="Unassembled WGS sequence"/>
</dbReference>
<dbReference type="InterPro" id="IPR006158">
    <property type="entry name" value="Cobalamin-bd"/>
</dbReference>
<evidence type="ECO:0000256" key="1">
    <source>
        <dbReference type="ARBA" id="ARBA00022628"/>
    </source>
</evidence>
<gene>
    <name evidence="6" type="ORF">JN12_00589</name>
</gene>
<keyword evidence="1" id="KW-0846">Cobalamin</keyword>
<dbReference type="GO" id="GO:0031419">
    <property type="term" value="F:cobalamin binding"/>
    <property type="evidence" value="ECO:0007669"/>
    <property type="project" value="UniProtKB-KW"/>
</dbReference>
<dbReference type="GO" id="GO:0016866">
    <property type="term" value="F:intramolecular transferase activity"/>
    <property type="evidence" value="ECO:0007669"/>
    <property type="project" value="InterPro"/>
</dbReference>
<dbReference type="OrthoDB" id="9791348at2"/>
<dbReference type="GO" id="GO:0019670">
    <property type="term" value="P:anaerobic L-glutamate catabolic process"/>
    <property type="evidence" value="ECO:0007669"/>
    <property type="project" value="InterPro"/>
</dbReference>
<keyword evidence="7" id="KW-1185">Reference proteome</keyword>
<dbReference type="SUPFAM" id="SSF52242">
    <property type="entry name" value="Cobalamin (vitamin B12)-binding domain"/>
    <property type="match status" value="1"/>
</dbReference>
<keyword evidence="4" id="KW-0170">Cobalt</keyword>
<dbReference type="NCBIfam" id="NF002612">
    <property type="entry name" value="PRK02261.1"/>
    <property type="match status" value="1"/>
</dbReference>
<evidence type="ECO:0000259" key="5">
    <source>
        <dbReference type="PROSITE" id="PS51332"/>
    </source>
</evidence>
<evidence type="ECO:0000313" key="7">
    <source>
        <dbReference type="Proteomes" id="UP000319449"/>
    </source>
</evidence>
<comment type="caution">
    <text evidence="6">The sequence shown here is derived from an EMBL/GenBank/DDBJ whole genome shotgun (WGS) entry which is preliminary data.</text>
</comment>
<dbReference type="InterPro" id="IPR006394">
    <property type="entry name" value="GlmS"/>
</dbReference>
<dbReference type="PROSITE" id="PS51332">
    <property type="entry name" value="B12_BINDING"/>
    <property type="match status" value="1"/>
</dbReference>
<organism evidence="6 7">
    <name type="scientific">Geobacter argillaceus</name>
    <dbReference type="NCBI Taxonomy" id="345631"/>
    <lineage>
        <taxon>Bacteria</taxon>
        <taxon>Pseudomonadati</taxon>
        <taxon>Thermodesulfobacteriota</taxon>
        <taxon>Desulfuromonadia</taxon>
        <taxon>Geobacterales</taxon>
        <taxon>Geobacteraceae</taxon>
        <taxon>Geobacter</taxon>
    </lineage>
</organism>
<dbReference type="Pfam" id="PF02310">
    <property type="entry name" value="B12-binding"/>
    <property type="match status" value="1"/>
</dbReference>
<accession>A0A562WR35</accession>
<reference evidence="6 7" key="1">
    <citation type="submission" date="2019-07" db="EMBL/GenBank/DDBJ databases">
        <title>Genomic Encyclopedia of Archaeal and Bacterial Type Strains, Phase II (KMG-II): from individual species to whole genera.</title>
        <authorList>
            <person name="Goeker M."/>
        </authorList>
    </citation>
    <scope>NUCLEOTIDE SEQUENCE [LARGE SCALE GENOMIC DNA]</scope>
    <source>
        <strain evidence="6 7">ATCC BAA-1139</strain>
    </source>
</reference>
<evidence type="ECO:0000256" key="3">
    <source>
        <dbReference type="ARBA" id="ARBA00023235"/>
    </source>
</evidence>